<accession>A0A4Q4TD05</accession>
<dbReference type="Gene3D" id="3.40.50.150">
    <property type="entry name" value="Vaccinia Virus protein VP39"/>
    <property type="match status" value="1"/>
</dbReference>
<name>A0A4Q4TD05_9PEZI</name>
<protein>
    <submittedName>
        <fullName evidence="1">Uncharacterized protein</fullName>
    </submittedName>
</protein>
<dbReference type="InterPro" id="IPR029063">
    <property type="entry name" value="SAM-dependent_MTases_sf"/>
</dbReference>
<dbReference type="Proteomes" id="UP000293360">
    <property type="component" value="Unassembled WGS sequence"/>
</dbReference>
<evidence type="ECO:0000313" key="2">
    <source>
        <dbReference type="Proteomes" id="UP000293360"/>
    </source>
</evidence>
<evidence type="ECO:0000313" key="1">
    <source>
        <dbReference type="EMBL" id="RYP03207.1"/>
    </source>
</evidence>
<dbReference type="OrthoDB" id="8300214at2759"/>
<dbReference type="AlphaFoldDB" id="A0A4Q4TD05"/>
<reference evidence="1 2" key="1">
    <citation type="submission" date="2018-06" db="EMBL/GenBank/DDBJ databases">
        <title>Complete Genomes of Monosporascus.</title>
        <authorList>
            <person name="Robinson A.J."/>
            <person name="Natvig D.O."/>
        </authorList>
    </citation>
    <scope>NUCLEOTIDE SEQUENCE [LARGE SCALE GENOMIC DNA]</scope>
    <source>
        <strain evidence="1 2">CBS 110550</strain>
    </source>
</reference>
<keyword evidence="2" id="KW-1185">Reference proteome</keyword>
<organism evidence="1 2">
    <name type="scientific">Monosporascus ibericus</name>
    <dbReference type="NCBI Taxonomy" id="155417"/>
    <lineage>
        <taxon>Eukaryota</taxon>
        <taxon>Fungi</taxon>
        <taxon>Dikarya</taxon>
        <taxon>Ascomycota</taxon>
        <taxon>Pezizomycotina</taxon>
        <taxon>Sordariomycetes</taxon>
        <taxon>Xylariomycetidae</taxon>
        <taxon>Xylariales</taxon>
        <taxon>Xylariales incertae sedis</taxon>
        <taxon>Monosporascus</taxon>
    </lineage>
</organism>
<dbReference type="STRING" id="155417.A0A4Q4TD05"/>
<dbReference type="EMBL" id="QJNU01000276">
    <property type="protein sequence ID" value="RYP03207.1"/>
    <property type="molecule type" value="Genomic_DNA"/>
</dbReference>
<proteinExistence type="predicted"/>
<gene>
    <name evidence="1" type="ORF">DL764_005311</name>
</gene>
<sequence>MAPGTAGAVLAFCEGPWDFAVLSHYIWYFESSHALRGILPALKGRVKGECATKYALHATERAMVAHVLAVLARAMVASYKSDSDKNVRKRAGPSFIKASAELAG</sequence>
<comment type="caution">
    <text evidence="1">The sequence shown here is derived from an EMBL/GenBank/DDBJ whole genome shotgun (WGS) entry which is preliminary data.</text>
</comment>